<gene>
    <name evidence="6" type="ORF">MW290_05515</name>
</gene>
<dbReference type="Pfam" id="PF00126">
    <property type="entry name" value="HTH_1"/>
    <property type="match status" value="1"/>
</dbReference>
<evidence type="ECO:0000256" key="1">
    <source>
        <dbReference type="ARBA" id="ARBA00009437"/>
    </source>
</evidence>
<dbReference type="RefSeq" id="WP_250196597.1">
    <property type="nucleotide sequence ID" value="NZ_CP097635.1"/>
</dbReference>
<proteinExistence type="inferred from homology"/>
<dbReference type="InterPro" id="IPR000847">
    <property type="entry name" value="LysR_HTH_N"/>
</dbReference>
<evidence type="ECO:0000313" key="6">
    <source>
        <dbReference type="EMBL" id="URI08373.1"/>
    </source>
</evidence>
<protein>
    <submittedName>
        <fullName evidence="6">LysR substrate-binding domain-containing protein</fullName>
    </submittedName>
</protein>
<keyword evidence="7" id="KW-1185">Reference proteome</keyword>
<feature type="domain" description="HTH lysR-type" evidence="5">
    <location>
        <begin position="1"/>
        <end position="58"/>
    </location>
</feature>
<evidence type="ECO:0000256" key="3">
    <source>
        <dbReference type="ARBA" id="ARBA00023125"/>
    </source>
</evidence>
<dbReference type="PROSITE" id="PS50931">
    <property type="entry name" value="HTH_LYSR"/>
    <property type="match status" value="1"/>
</dbReference>
<dbReference type="Gene3D" id="1.10.10.10">
    <property type="entry name" value="Winged helix-like DNA-binding domain superfamily/Winged helix DNA-binding domain"/>
    <property type="match status" value="1"/>
</dbReference>
<sequence>MEIRQLRYFEAVATALSFSRAAERLHMAQPPLSRQIQQLEQALGAQLIDRSARPLQLTPAGRFFLEQTVQILARLKESTEATRRIAEGRRTVFGIGFVPSALYGLLPELIRQFRQLHTEVEVQLSELITVQQAEALKSGRIDVGFGRLVLDDPDIESVTLLEEPIVAALPARHPLLRRKLLPLQLLAQEPLLLYPARPRPSYADHVLQLFKGRGLTPRVAMEANELQTALGLVAAGVGIALVPASVRHLHRSEVHYRPLADSTAVSPVIMNARAGDRDALLGRLRQLALELARKQHHPASRTSYK</sequence>
<evidence type="ECO:0000256" key="4">
    <source>
        <dbReference type="ARBA" id="ARBA00023163"/>
    </source>
</evidence>
<evidence type="ECO:0000259" key="5">
    <source>
        <dbReference type="PROSITE" id="PS50931"/>
    </source>
</evidence>
<dbReference type="PRINTS" id="PR00039">
    <property type="entry name" value="HTHLYSR"/>
</dbReference>
<dbReference type="Gene3D" id="3.40.190.10">
    <property type="entry name" value="Periplasmic binding protein-like II"/>
    <property type="match status" value="2"/>
</dbReference>
<dbReference type="InterPro" id="IPR036388">
    <property type="entry name" value="WH-like_DNA-bd_sf"/>
</dbReference>
<dbReference type="InterPro" id="IPR005119">
    <property type="entry name" value="LysR_subst-bd"/>
</dbReference>
<dbReference type="SUPFAM" id="SSF46785">
    <property type="entry name" value="Winged helix' DNA-binding domain"/>
    <property type="match status" value="1"/>
</dbReference>
<name>A0ABY4S9F5_AQUTE</name>
<organism evidence="6 7">
    <name type="scientific">Aquincola tertiaricarbonis</name>
    <dbReference type="NCBI Taxonomy" id="391953"/>
    <lineage>
        <taxon>Bacteria</taxon>
        <taxon>Pseudomonadati</taxon>
        <taxon>Pseudomonadota</taxon>
        <taxon>Betaproteobacteria</taxon>
        <taxon>Burkholderiales</taxon>
        <taxon>Sphaerotilaceae</taxon>
        <taxon>Aquincola</taxon>
    </lineage>
</organism>
<comment type="similarity">
    <text evidence="1">Belongs to the LysR transcriptional regulatory family.</text>
</comment>
<dbReference type="PANTHER" id="PTHR30346">
    <property type="entry name" value="TRANSCRIPTIONAL DUAL REGULATOR HCAR-RELATED"/>
    <property type="match status" value="1"/>
</dbReference>
<evidence type="ECO:0000256" key="2">
    <source>
        <dbReference type="ARBA" id="ARBA00023015"/>
    </source>
</evidence>
<dbReference type="Pfam" id="PF03466">
    <property type="entry name" value="LysR_substrate"/>
    <property type="match status" value="1"/>
</dbReference>
<keyword evidence="4" id="KW-0804">Transcription</keyword>
<reference evidence="6" key="1">
    <citation type="submission" date="2022-05" db="EMBL/GenBank/DDBJ databases">
        <title>An RpoN-dependent PEP-CTERM gene is involved in floc formation of an Aquincola tertiaricarbonis strain.</title>
        <authorList>
            <person name="Qiu D."/>
            <person name="Xia M."/>
        </authorList>
    </citation>
    <scope>NUCLEOTIDE SEQUENCE</scope>
    <source>
        <strain evidence="6">RN12</strain>
    </source>
</reference>
<dbReference type="EMBL" id="CP097635">
    <property type="protein sequence ID" value="URI08373.1"/>
    <property type="molecule type" value="Genomic_DNA"/>
</dbReference>
<dbReference type="CDD" id="cd08445">
    <property type="entry name" value="PBP2_BenM_CatM_CatR"/>
    <property type="match status" value="1"/>
</dbReference>
<dbReference type="PANTHER" id="PTHR30346:SF17">
    <property type="entry name" value="LYSR FAMILY TRANSCRIPTIONAL REGULATOR"/>
    <property type="match status" value="1"/>
</dbReference>
<evidence type="ECO:0000313" key="7">
    <source>
        <dbReference type="Proteomes" id="UP001056201"/>
    </source>
</evidence>
<dbReference type="InterPro" id="IPR036390">
    <property type="entry name" value="WH_DNA-bd_sf"/>
</dbReference>
<keyword evidence="3" id="KW-0238">DNA-binding</keyword>
<keyword evidence="2" id="KW-0805">Transcription regulation</keyword>
<dbReference type="SUPFAM" id="SSF53850">
    <property type="entry name" value="Periplasmic binding protein-like II"/>
    <property type="match status" value="1"/>
</dbReference>
<dbReference type="Proteomes" id="UP001056201">
    <property type="component" value="Chromosome 1"/>
</dbReference>
<accession>A0ABY4S9F5</accession>